<proteinExistence type="predicted"/>
<reference evidence="1" key="1">
    <citation type="submission" date="2014-11" db="EMBL/GenBank/DDBJ databases">
        <authorList>
            <person name="Amaro Gonzalez C."/>
        </authorList>
    </citation>
    <scope>NUCLEOTIDE SEQUENCE</scope>
</reference>
<sequence length="89" mass="9709">MPVMQCKDLLEVPLASGGHSLVPLFRENKTGPSQHGWEQDTPGLPFPSTFPNCTGCLHLALKISGLEGRICTLYCIRGRRVSGALTCWL</sequence>
<protein>
    <submittedName>
        <fullName evidence="1">Uncharacterized protein</fullName>
    </submittedName>
</protein>
<accession>A0A0E9XP12</accession>
<dbReference type="EMBL" id="GBXM01004992">
    <property type="protein sequence ID" value="JAI03586.1"/>
    <property type="molecule type" value="Transcribed_RNA"/>
</dbReference>
<name>A0A0E9XP12_ANGAN</name>
<organism evidence="1">
    <name type="scientific">Anguilla anguilla</name>
    <name type="common">European freshwater eel</name>
    <name type="synonym">Muraena anguilla</name>
    <dbReference type="NCBI Taxonomy" id="7936"/>
    <lineage>
        <taxon>Eukaryota</taxon>
        <taxon>Metazoa</taxon>
        <taxon>Chordata</taxon>
        <taxon>Craniata</taxon>
        <taxon>Vertebrata</taxon>
        <taxon>Euteleostomi</taxon>
        <taxon>Actinopterygii</taxon>
        <taxon>Neopterygii</taxon>
        <taxon>Teleostei</taxon>
        <taxon>Anguilliformes</taxon>
        <taxon>Anguillidae</taxon>
        <taxon>Anguilla</taxon>
    </lineage>
</organism>
<reference evidence="1" key="2">
    <citation type="journal article" date="2015" name="Fish Shellfish Immunol.">
        <title>Early steps in the European eel (Anguilla anguilla)-Vibrio vulnificus interaction in the gills: Role of the RtxA13 toxin.</title>
        <authorList>
            <person name="Callol A."/>
            <person name="Pajuelo D."/>
            <person name="Ebbesson L."/>
            <person name="Teles M."/>
            <person name="MacKenzie S."/>
            <person name="Amaro C."/>
        </authorList>
    </citation>
    <scope>NUCLEOTIDE SEQUENCE</scope>
</reference>
<evidence type="ECO:0000313" key="1">
    <source>
        <dbReference type="EMBL" id="JAI03586.1"/>
    </source>
</evidence>
<dbReference type="AlphaFoldDB" id="A0A0E9XP12"/>